<feature type="compositionally biased region" description="Polar residues" evidence="2">
    <location>
        <begin position="120"/>
        <end position="136"/>
    </location>
</feature>
<dbReference type="SUPFAM" id="SSF48403">
    <property type="entry name" value="Ankyrin repeat"/>
    <property type="match status" value="1"/>
</dbReference>
<feature type="repeat" description="ANK" evidence="1">
    <location>
        <begin position="42"/>
        <end position="75"/>
    </location>
</feature>
<name>H9B9G6_EIMTE</name>
<evidence type="ECO:0000256" key="1">
    <source>
        <dbReference type="PROSITE-ProRule" id="PRU00023"/>
    </source>
</evidence>
<evidence type="ECO:0000313" key="3">
    <source>
        <dbReference type="EMBL" id="AET50626.1"/>
    </source>
</evidence>
<keyword evidence="1" id="KW-0040">ANK repeat</keyword>
<feature type="region of interest" description="Disordered" evidence="2">
    <location>
        <begin position="103"/>
        <end position="137"/>
    </location>
</feature>
<protein>
    <submittedName>
        <fullName evidence="3">Uncharacterized protein</fullName>
    </submittedName>
</protein>
<dbReference type="AlphaFoldDB" id="H9B9G6"/>
<dbReference type="EMBL" id="JN987403">
    <property type="protein sequence ID" value="AET50626.1"/>
    <property type="molecule type" value="mRNA"/>
</dbReference>
<proteinExistence type="evidence at transcript level"/>
<evidence type="ECO:0000256" key="2">
    <source>
        <dbReference type="SAM" id="MobiDB-lite"/>
    </source>
</evidence>
<reference evidence="3" key="1">
    <citation type="journal article" date="2012" name="BMC Genomics">
        <title>Characterisation of full-length cDNA sequences provides insights into the Eimeria tenella transcriptome.</title>
        <authorList>
            <person name="Amiruddin N."/>
            <person name="Lee X.W."/>
            <person name="Blake D.P."/>
            <person name="Suzuki Y."/>
            <person name="Tay Y.L."/>
            <person name="Lim L.S."/>
            <person name="Tomley F.M."/>
            <person name="Watanabe J."/>
            <person name="Sugimoto C."/>
            <person name="Wan K.L."/>
        </authorList>
    </citation>
    <scope>NUCLEOTIDE SEQUENCE</scope>
    <source>
        <strain evidence="3">Houghton</strain>
    </source>
</reference>
<dbReference type="VEuPathDB" id="ToxoDB:ETH_00006875"/>
<dbReference type="InterPro" id="IPR002110">
    <property type="entry name" value="Ankyrin_rpt"/>
</dbReference>
<dbReference type="PROSITE" id="PS50088">
    <property type="entry name" value="ANK_REPEAT"/>
    <property type="match status" value="1"/>
</dbReference>
<dbReference type="InterPro" id="IPR036770">
    <property type="entry name" value="Ankyrin_rpt-contain_sf"/>
</dbReference>
<dbReference type="VEuPathDB" id="ToxoDB:ETH2_1218700"/>
<accession>H9B9G6</accession>
<organism evidence="3">
    <name type="scientific">Eimeria tenella</name>
    <name type="common">Coccidian parasite</name>
    <dbReference type="NCBI Taxonomy" id="5802"/>
    <lineage>
        <taxon>Eukaryota</taxon>
        <taxon>Sar</taxon>
        <taxon>Alveolata</taxon>
        <taxon>Apicomplexa</taxon>
        <taxon>Conoidasida</taxon>
        <taxon>Coccidia</taxon>
        <taxon>Eucoccidiorida</taxon>
        <taxon>Eimeriorina</taxon>
        <taxon>Eimeriidae</taxon>
        <taxon>Eimeria</taxon>
    </lineage>
</organism>
<dbReference type="Gene3D" id="1.25.40.20">
    <property type="entry name" value="Ankyrin repeat-containing domain"/>
    <property type="match status" value="1"/>
</dbReference>
<sequence length="176" mass="19184">MNDDSNASKYTLLQIALMLQKKKVVEYLLPQQDLDLNTKATDGTTALMTACDQQVPEDWVQAMLERGANKSINDEDNEGRTALDRCEKGSPLYLLLLKYGAKPRPEKLPTPPPEPEVTVAASNPPASTDSEATKQTPEIVMADDVPGLEQHPGFWGSMCGCGGRTHKTEAVPVFKA</sequence>
<dbReference type="Pfam" id="PF12796">
    <property type="entry name" value="Ank_2"/>
    <property type="match status" value="1"/>
</dbReference>